<keyword evidence="3" id="KW-1185">Reference proteome</keyword>
<protein>
    <submittedName>
        <fullName evidence="2">Uncharacterized protein</fullName>
    </submittedName>
</protein>
<sequence>MRSLSLFLLPLLPTIFANPIAESQDALGYTGPVAFKPDLSLEKRESCRVTGTGGLDVSSPQITCNLARRAKLRKVYREAGHARTTTSTIVRMLVLRAFALVAKTTNAVDRLLARDSTRIGPVGIRTNLVIMAGSLSPDTAPDQVM</sequence>
<name>A0A2V1DM54_9PLEO</name>
<feature type="signal peptide" evidence="1">
    <location>
        <begin position="1"/>
        <end position="17"/>
    </location>
</feature>
<feature type="chain" id="PRO_5015835938" evidence="1">
    <location>
        <begin position="18"/>
        <end position="145"/>
    </location>
</feature>
<organism evidence="2 3">
    <name type="scientific">Periconia macrospinosa</name>
    <dbReference type="NCBI Taxonomy" id="97972"/>
    <lineage>
        <taxon>Eukaryota</taxon>
        <taxon>Fungi</taxon>
        <taxon>Dikarya</taxon>
        <taxon>Ascomycota</taxon>
        <taxon>Pezizomycotina</taxon>
        <taxon>Dothideomycetes</taxon>
        <taxon>Pleosporomycetidae</taxon>
        <taxon>Pleosporales</taxon>
        <taxon>Massarineae</taxon>
        <taxon>Periconiaceae</taxon>
        <taxon>Periconia</taxon>
    </lineage>
</organism>
<gene>
    <name evidence="2" type="ORF">DM02DRAFT_630371</name>
</gene>
<proteinExistence type="predicted"/>
<dbReference type="AlphaFoldDB" id="A0A2V1DM54"/>
<dbReference type="EMBL" id="KZ805416">
    <property type="protein sequence ID" value="PVH98339.1"/>
    <property type="molecule type" value="Genomic_DNA"/>
</dbReference>
<keyword evidence="1" id="KW-0732">Signal</keyword>
<evidence type="ECO:0000313" key="2">
    <source>
        <dbReference type="EMBL" id="PVH98339.1"/>
    </source>
</evidence>
<reference evidence="2 3" key="1">
    <citation type="journal article" date="2018" name="Sci. Rep.">
        <title>Comparative genomics provides insights into the lifestyle and reveals functional heterogeneity of dark septate endophytic fungi.</title>
        <authorList>
            <person name="Knapp D.G."/>
            <person name="Nemeth J.B."/>
            <person name="Barry K."/>
            <person name="Hainaut M."/>
            <person name="Henrissat B."/>
            <person name="Johnson J."/>
            <person name="Kuo A."/>
            <person name="Lim J.H.P."/>
            <person name="Lipzen A."/>
            <person name="Nolan M."/>
            <person name="Ohm R.A."/>
            <person name="Tamas L."/>
            <person name="Grigoriev I.V."/>
            <person name="Spatafora J.W."/>
            <person name="Nagy L.G."/>
            <person name="Kovacs G.M."/>
        </authorList>
    </citation>
    <scope>NUCLEOTIDE SEQUENCE [LARGE SCALE GENOMIC DNA]</scope>
    <source>
        <strain evidence="2 3">DSE2036</strain>
    </source>
</reference>
<accession>A0A2V1DM54</accession>
<dbReference type="Proteomes" id="UP000244855">
    <property type="component" value="Unassembled WGS sequence"/>
</dbReference>
<evidence type="ECO:0000313" key="3">
    <source>
        <dbReference type="Proteomes" id="UP000244855"/>
    </source>
</evidence>
<evidence type="ECO:0000256" key="1">
    <source>
        <dbReference type="SAM" id="SignalP"/>
    </source>
</evidence>